<dbReference type="Pfam" id="PF00069">
    <property type="entry name" value="Pkinase"/>
    <property type="match status" value="1"/>
</dbReference>
<dbReference type="SUPFAM" id="SSF48371">
    <property type="entry name" value="ARM repeat"/>
    <property type="match status" value="1"/>
</dbReference>
<dbReference type="Pfam" id="PF00514">
    <property type="entry name" value="Arm"/>
    <property type="match status" value="1"/>
</dbReference>
<evidence type="ECO:0000256" key="8">
    <source>
        <dbReference type="SAM" id="MobiDB-lite"/>
    </source>
</evidence>
<dbReference type="InterPro" id="IPR000719">
    <property type="entry name" value="Prot_kinase_dom"/>
</dbReference>
<comment type="caution">
    <text evidence="10">The sequence shown here is derived from an EMBL/GenBank/DDBJ whole genome shotgun (WGS) entry which is preliminary data.</text>
</comment>
<dbReference type="SMART" id="SM00220">
    <property type="entry name" value="S_TKc"/>
    <property type="match status" value="1"/>
</dbReference>
<evidence type="ECO:0000256" key="2">
    <source>
        <dbReference type="ARBA" id="ARBA00022527"/>
    </source>
</evidence>
<dbReference type="PROSITE" id="PS00108">
    <property type="entry name" value="PROTEIN_KINASE_ST"/>
    <property type="match status" value="1"/>
</dbReference>
<dbReference type="InterPro" id="IPR016024">
    <property type="entry name" value="ARM-type_fold"/>
</dbReference>
<dbReference type="PROSITE" id="PS50011">
    <property type="entry name" value="PROTEIN_KINASE_DOM"/>
    <property type="match status" value="1"/>
</dbReference>
<dbReference type="SMART" id="SM00567">
    <property type="entry name" value="EZ_HEAT"/>
    <property type="match status" value="8"/>
</dbReference>
<dbReference type="InterPro" id="IPR017441">
    <property type="entry name" value="Protein_kinase_ATP_BS"/>
</dbReference>
<evidence type="ECO:0000256" key="4">
    <source>
        <dbReference type="ARBA" id="ARBA00022741"/>
    </source>
</evidence>
<dbReference type="InterPro" id="IPR011989">
    <property type="entry name" value="ARM-like"/>
</dbReference>
<evidence type="ECO:0000313" key="10">
    <source>
        <dbReference type="EMBL" id="MBI5170986.1"/>
    </source>
</evidence>
<keyword evidence="5" id="KW-0418">Kinase</keyword>
<evidence type="ECO:0000259" key="9">
    <source>
        <dbReference type="PROSITE" id="PS50011"/>
    </source>
</evidence>
<dbReference type="PANTHER" id="PTHR43289">
    <property type="entry name" value="MITOGEN-ACTIVATED PROTEIN KINASE KINASE KINASE 20-RELATED"/>
    <property type="match status" value="1"/>
</dbReference>
<dbReference type="GO" id="GO:0005524">
    <property type="term" value="F:ATP binding"/>
    <property type="evidence" value="ECO:0007669"/>
    <property type="project" value="UniProtKB-UniRule"/>
</dbReference>
<evidence type="ECO:0000256" key="1">
    <source>
        <dbReference type="ARBA" id="ARBA00012513"/>
    </source>
</evidence>
<proteinExistence type="predicted"/>
<dbReference type="PROSITE" id="PS00107">
    <property type="entry name" value="PROTEIN_KINASE_ATP"/>
    <property type="match status" value="1"/>
</dbReference>
<keyword evidence="6 7" id="KW-0067">ATP-binding</keyword>
<reference evidence="10" key="1">
    <citation type="submission" date="2020-07" db="EMBL/GenBank/DDBJ databases">
        <title>Huge and variable diversity of episymbiotic CPR bacteria and DPANN archaea in groundwater ecosystems.</title>
        <authorList>
            <person name="He C.Y."/>
            <person name="Keren R."/>
            <person name="Whittaker M."/>
            <person name="Farag I.F."/>
            <person name="Doudna J."/>
            <person name="Cate J.H.D."/>
            <person name="Banfield J.F."/>
        </authorList>
    </citation>
    <scope>NUCLEOTIDE SEQUENCE</scope>
    <source>
        <strain evidence="10">NC_groundwater_1813_Pr3_B-0.1um_71_17</strain>
    </source>
</reference>
<dbReference type="Gene3D" id="1.25.10.10">
    <property type="entry name" value="Leucine-rich Repeat Variant"/>
    <property type="match status" value="3"/>
</dbReference>
<keyword evidence="2" id="KW-0723">Serine/threonine-protein kinase</keyword>
<feature type="region of interest" description="Disordered" evidence="8">
    <location>
        <begin position="468"/>
        <end position="489"/>
    </location>
</feature>
<keyword evidence="4 7" id="KW-0547">Nucleotide-binding</keyword>
<dbReference type="InterPro" id="IPR000225">
    <property type="entry name" value="Armadillo"/>
</dbReference>
<dbReference type="InterPro" id="IPR004155">
    <property type="entry name" value="PBS_lyase_HEAT"/>
</dbReference>
<dbReference type="Gene3D" id="1.10.510.10">
    <property type="entry name" value="Transferase(Phosphotransferase) domain 1"/>
    <property type="match status" value="1"/>
</dbReference>
<dbReference type="Gene3D" id="3.30.200.20">
    <property type="entry name" value="Phosphorylase Kinase, domain 1"/>
    <property type="match status" value="1"/>
</dbReference>
<dbReference type="Proteomes" id="UP000696931">
    <property type="component" value="Unassembled WGS sequence"/>
</dbReference>
<dbReference type="PANTHER" id="PTHR43289:SF6">
    <property type="entry name" value="SERINE_THREONINE-PROTEIN KINASE NEKL-3"/>
    <property type="match status" value="1"/>
</dbReference>
<dbReference type="Pfam" id="PF13646">
    <property type="entry name" value="HEAT_2"/>
    <property type="match status" value="2"/>
</dbReference>
<dbReference type="CDD" id="cd14014">
    <property type="entry name" value="STKc_PknB_like"/>
    <property type="match status" value="1"/>
</dbReference>
<dbReference type="FunFam" id="1.10.510.10:FF:000021">
    <property type="entry name" value="Serine/threonine protein kinase"/>
    <property type="match status" value="1"/>
</dbReference>
<dbReference type="AlphaFoldDB" id="A0A933SEC2"/>
<protein>
    <recommendedName>
        <fullName evidence="1">non-specific serine/threonine protein kinase</fullName>
        <ecNumber evidence="1">2.7.11.1</ecNumber>
    </recommendedName>
</protein>
<evidence type="ECO:0000256" key="5">
    <source>
        <dbReference type="ARBA" id="ARBA00022777"/>
    </source>
</evidence>
<dbReference type="InterPro" id="IPR021133">
    <property type="entry name" value="HEAT_type_2"/>
</dbReference>
<evidence type="ECO:0000256" key="7">
    <source>
        <dbReference type="PROSITE-ProRule" id="PRU10141"/>
    </source>
</evidence>
<keyword evidence="3" id="KW-0808">Transferase</keyword>
<sequence length="781" mass="85591">MNLIRRFQAGLAARRLHDADGADEARVERAREQLVALGPHAIRSLLEGISAGHPAAGAESVLERLLTNDTLRLYVEALQSPSPDVADAAVRVLAKAHSYDATPLLALYGDTRVARSRLDTVLEAQMARMQPIALLRALPGLGKEGRTSVFRLLDRRADVSVVPEAVRLTTHAEWWVRLHAVKLLARFPGVQTVEAAARLTRDDHAGIRLEAVRALSALRAAESLPALCARLRDVDIKVQGAAIEALIAIGDAAAVPHLLDYLKDDSEYVRRGAVEVLNQVVTVEAIKDLVDALRDSDWWVRVRAADALGTLGGSRVIDATIELVRDPDEFVRRTAIEILNTVPDRRATDALIVALEDDDWWVRERAIDALAKTGESKAIDPLLRMLGRDVRALPSCIRALAQIGDERVVEPLSRLATSENAEVRREALGALGTLVRRDLPLEARKLAAETLQRSGAPVDLSSVRPLEVRGTGGETQRQDLSHRRTPSRVDGIEHASAAPQQRTLNFQKLDPGTLLVGRYRVLQRIGGGGFGTVYLAEDVVVREELVLKVLSPQLSLDENMIRRFVQELRLSRRITHRNVIRIHDLLDLDGAHAISMEYFAGRDLGSILKAEGPFTVGRVVRVAEQVLEGLVAAHEIGIIHRDLKPANLLLSDAEELKIVDFGLASMRHQSGSRLTQSGILVGTPEYISPEQITGHDVDARTDLYSLGAVLYELASGRQPFAGANAVNVLFQHLEAEIPRLSAVVSGVPPAVDELVMRCISRFPDDRPESARAMLEMLRHLG</sequence>
<dbReference type="InterPro" id="IPR008271">
    <property type="entry name" value="Ser/Thr_kinase_AS"/>
</dbReference>
<evidence type="ECO:0000313" key="11">
    <source>
        <dbReference type="Proteomes" id="UP000696931"/>
    </source>
</evidence>
<feature type="binding site" evidence="7">
    <location>
        <position position="548"/>
    </location>
    <ligand>
        <name>ATP</name>
        <dbReference type="ChEBI" id="CHEBI:30616"/>
    </ligand>
</feature>
<dbReference type="GO" id="GO:0004674">
    <property type="term" value="F:protein serine/threonine kinase activity"/>
    <property type="evidence" value="ECO:0007669"/>
    <property type="project" value="UniProtKB-KW"/>
</dbReference>
<organism evidence="10 11">
    <name type="scientific">Eiseniibacteriota bacterium</name>
    <dbReference type="NCBI Taxonomy" id="2212470"/>
    <lineage>
        <taxon>Bacteria</taxon>
        <taxon>Candidatus Eiseniibacteriota</taxon>
    </lineage>
</organism>
<name>A0A933SEC2_UNCEI</name>
<evidence type="ECO:0000256" key="6">
    <source>
        <dbReference type="ARBA" id="ARBA00022840"/>
    </source>
</evidence>
<gene>
    <name evidence="10" type="ORF">HZA61_15985</name>
</gene>
<dbReference type="InterPro" id="IPR011009">
    <property type="entry name" value="Kinase-like_dom_sf"/>
</dbReference>
<accession>A0A933SEC2</accession>
<dbReference type="EC" id="2.7.11.1" evidence="1"/>
<dbReference type="EMBL" id="JACRIW010000114">
    <property type="protein sequence ID" value="MBI5170986.1"/>
    <property type="molecule type" value="Genomic_DNA"/>
</dbReference>
<evidence type="ECO:0000256" key="3">
    <source>
        <dbReference type="ARBA" id="ARBA00022679"/>
    </source>
</evidence>
<dbReference type="SUPFAM" id="SSF56112">
    <property type="entry name" value="Protein kinase-like (PK-like)"/>
    <property type="match status" value="1"/>
</dbReference>
<dbReference type="PROSITE" id="PS50077">
    <property type="entry name" value="HEAT_REPEAT"/>
    <property type="match status" value="1"/>
</dbReference>
<feature type="domain" description="Protein kinase" evidence="9">
    <location>
        <begin position="519"/>
        <end position="781"/>
    </location>
</feature>